<evidence type="ECO:0000313" key="1">
    <source>
        <dbReference type="EMBL" id="AIG28246.1"/>
    </source>
</evidence>
<dbReference type="EMBL" id="CP007806">
    <property type="protein sequence ID" value="AIG28246.1"/>
    <property type="molecule type" value="Genomic_DNA"/>
</dbReference>
<dbReference type="KEGG" id="blr:BRLA_c039630"/>
<dbReference type="SUPFAM" id="SSF48613">
    <property type="entry name" value="Heme oxygenase-like"/>
    <property type="match status" value="1"/>
</dbReference>
<dbReference type="InterPro" id="IPR016084">
    <property type="entry name" value="Haem_Oase-like_multi-hlx"/>
</dbReference>
<dbReference type="RefSeq" id="WP_003334773.1">
    <property type="nucleotide sequence ID" value="NZ_CP007806.1"/>
</dbReference>
<reference evidence="1 2" key="1">
    <citation type="journal article" date="2011" name="J. Bacteriol.">
        <title>Genome sequence of Brevibacillus laterosporus LMG 15441, a pathogen of invertebrates.</title>
        <authorList>
            <person name="Djukic M."/>
            <person name="Poehlein A."/>
            <person name="Thurmer A."/>
            <person name="Daniel R."/>
        </authorList>
    </citation>
    <scope>NUCLEOTIDE SEQUENCE [LARGE SCALE GENOMIC DNA]</scope>
    <source>
        <strain evidence="1 2">LMG 15441</strain>
    </source>
</reference>
<sequence>MTTLMSMPKVDVVRQQLISHPISIAMQTPESVRTFMEHHVFAVWDFMSLLKRLQLDVTCTSVPWLPAPHAAYARFINEIVLGEETDEDGNGGFTSHFELYLQAMKEVGADTSKIEHFLGLLEKGTSPDEALALCNAPDSVQRFVKQTLHLAKEGGTHEVCAAFFFGREDIIPDMFQVLVQELTSKGEAPACLLYYLNRHIELDGDEHGPLAEKLLASLCKEDAQKWKEAEATAIQSLTSRISLWDGVLADIQK</sequence>
<dbReference type="HOGENOM" id="CLU_094210_0_0_9"/>
<evidence type="ECO:0008006" key="3">
    <source>
        <dbReference type="Google" id="ProtNLM"/>
    </source>
</evidence>
<evidence type="ECO:0000313" key="2">
    <source>
        <dbReference type="Proteomes" id="UP000005850"/>
    </source>
</evidence>
<proteinExistence type="predicted"/>
<dbReference type="eggNOG" id="ENOG502Z7VP">
    <property type="taxonomic scope" value="Bacteria"/>
</dbReference>
<organism evidence="1 2">
    <name type="scientific">Brevibacillus laterosporus LMG 15441</name>
    <dbReference type="NCBI Taxonomy" id="1042163"/>
    <lineage>
        <taxon>Bacteria</taxon>
        <taxon>Bacillati</taxon>
        <taxon>Bacillota</taxon>
        <taxon>Bacilli</taxon>
        <taxon>Bacillales</taxon>
        <taxon>Paenibacillaceae</taxon>
        <taxon>Brevibacillus</taxon>
    </lineage>
</organism>
<dbReference type="InterPro" id="IPR024423">
    <property type="entry name" value="DUF3050"/>
</dbReference>
<name>A0A075RA51_BRELA</name>
<gene>
    <name evidence="1" type="ORF">BRLA_c039630</name>
</gene>
<protein>
    <recommendedName>
        <fullName evidence="3">DUF3050 domain-containing protein</fullName>
    </recommendedName>
</protein>
<dbReference type="Pfam" id="PF11251">
    <property type="entry name" value="DUF3050"/>
    <property type="match status" value="1"/>
</dbReference>
<keyword evidence="2" id="KW-1185">Reference proteome</keyword>
<dbReference type="AlphaFoldDB" id="A0A075RA51"/>
<dbReference type="Gene3D" id="1.20.910.10">
    <property type="entry name" value="Heme oxygenase-like"/>
    <property type="match status" value="1"/>
</dbReference>
<accession>A0A075RA51</accession>
<dbReference type="Proteomes" id="UP000005850">
    <property type="component" value="Chromosome"/>
</dbReference>